<dbReference type="GO" id="GO:0016853">
    <property type="term" value="F:isomerase activity"/>
    <property type="evidence" value="ECO:0007669"/>
    <property type="project" value="UniProtKB-KW"/>
</dbReference>
<keyword evidence="4" id="KW-1185">Reference proteome</keyword>
<dbReference type="RefSeq" id="WP_025908138.1">
    <property type="nucleotide sequence ID" value="NZ_KQ758676.1"/>
</dbReference>
<dbReference type="Gene3D" id="3.40.30.10">
    <property type="entry name" value="Glutaredoxin"/>
    <property type="match status" value="1"/>
</dbReference>
<evidence type="ECO:0000313" key="3">
    <source>
        <dbReference type="EMBL" id="KSU86876.1"/>
    </source>
</evidence>
<dbReference type="Proteomes" id="UP000053681">
    <property type="component" value="Unassembled WGS sequence"/>
</dbReference>
<dbReference type="InterPro" id="IPR036249">
    <property type="entry name" value="Thioredoxin-like_sf"/>
</dbReference>
<dbReference type="PANTHER" id="PTHR13887:SF47">
    <property type="entry name" value="CLPXP ADAPTER PROTEIN SPXH"/>
    <property type="match status" value="1"/>
</dbReference>
<comment type="subcellular location">
    <subcellularLocation>
        <location evidence="2">Cytoplasm</location>
    </subcellularLocation>
</comment>
<reference evidence="3 4" key="1">
    <citation type="submission" date="2015-11" db="EMBL/GenBank/DDBJ databases">
        <title>Bacillus caseinolyticus sp nov.</title>
        <authorList>
            <person name="Dastager S.G."/>
            <person name="Mawlankar R."/>
        </authorList>
    </citation>
    <scope>NUCLEOTIDE SEQUENCE [LARGE SCALE GENOMIC DNA]</scope>
    <source>
        <strain evidence="3 4">SGD-V-76</strain>
    </source>
</reference>
<organism evidence="3 4">
    <name type="scientific">Priestia veravalensis</name>
    <dbReference type="NCBI Taxonomy" id="1414648"/>
    <lineage>
        <taxon>Bacteria</taxon>
        <taxon>Bacillati</taxon>
        <taxon>Bacillota</taxon>
        <taxon>Bacilli</taxon>
        <taxon>Bacillales</taxon>
        <taxon>Bacillaceae</taxon>
        <taxon>Priestia</taxon>
    </lineage>
</organism>
<keyword evidence="1 2" id="KW-0963">Cytoplasm</keyword>
<sequence length="294" mass="33945">MKNLHSEHQSLRHLCQGSNQKPLEIYVFVDPLCPECWALEPILKKLQIEYGNWITLKHVLTSNLQKLNIGTKKKFEDMAKTWEQTACRSGMSCDGNLWLENPISTPFAASIAIKAAGLQGKKQGIRFLRKLREALFLEKQNVEKEDVLVKCAEEIGLDVEEFVRDLHAEHATKAFQCDLKITSEMDITDIPTLVFFNEKVEEEGIKISGHYSYETYVHIIYEMLEEEEINPHPLPPLRSFLAYFQFVAAKEVAVVYDISIEQAERELKKLQLQRLVEQVPVKYGTFWRSLEKGC</sequence>
<dbReference type="PANTHER" id="PTHR13887">
    <property type="entry name" value="GLUTATHIONE S-TRANSFERASE KAPPA"/>
    <property type="match status" value="1"/>
</dbReference>
<keyword evidence="3" id="KW-0413">Isomerase</keyword>
<name>A0A0V8JIT4_9BACI</name>
<dbReference type="InterPro" id="IPR046404">
    <property type="entry name" value="Adapter_SpxH"/>
</dbReference>
<gene>
    <name evidence="2" type="primary">spxH</name>
    <name evidence="3" type="ORF">AS180_16025</name>
</gene>
<dbReference type="HAMAP" id="MF_02245">
    <property type="entry name" value="Adapter_SpxH"/>
    <property type="match status" value="1"/>
</dbReference>
<evidence type="ECO:0000256" key="1">
    <source>
        <dbReference type="ARBA" id="ARBA00022490"/>
    </source>
</evidence>
<dbReference type="CDD" id="cd03025">
    <property type="entry name" value="DsbA_FrnE_like"/>
    <property type="match status" value="1"/>
</dbReference>
<accession>A0A0V8JIT4</accession>
<dbReference type="GO" id="GO:0005737">
    <property type="term" value="C:cytoplasm"/>
    <property type="evidence" value="ECO:0007669"/>
    <property type="project" value="UniProtKB-SubCell"/>
</dbReference>
<protein>
    <recommendedName>
        <fullName evidence="2">ClpXP adapter protein SpxH</fullName>
    </recommendedName>
</protein>
<comment type="similarity">
    <text evidence="2">Belongs to the SpxH family.</text>
</comment>
<dbReference type="SUPFAM" id="SSF52833">
    <property type="entry name" value="Thioredoxin-like"/>
    <property type="match status" value="1"/>
</dbReference>
<comment type="caution">
    <text evidence="3">The sequence shown here is derived from an EMBL/GenBank/DDBJ whole genome shotgun (WGS) entry which is preliminary data.</text>
</comment>
<comment type="subunit">
    <text evidence="2">Interacts with Spx.</text>
</comment>
<dbReference type="AlphaFoldDB" id="A0A0V8JIT4"/>
<dbReference type="Pfam" id="PF13743">
    <property type="entry name" value="Thioredoxin_5"/>
    <property type="match status" value="1"/>
</dbReference>
<evidence type="ECO:0000256" key="2">
    <source>
        <dbReference type="HAMAP-Rule" id="MF_02245"/>
    </source>
</evidence>
<dbReference type="EMBL" id="LNQP01000061">
    <property type="protein sequence ID" value="KSU86876.1"/>
    <property type="molecule type" value="Genomic_DNA"/>
</dbReference>
<proteinExistence type="inferred from homology"/>
<evidence type="ECO:0000313" key="4">
    <source>
        <dbReference type="Proteomes" id="UP000053681"/>
    </source>
</evidence>
<comment type="function">
    <text evidence="2">Adapter protein required for efficient degradation of Spx by ClpXP under non-stress conditions. Interaction with Spx stabilizes Spx and exposes the C-terminus of Spx for recognition and proteolysis by ClpXP.</text>
</comment>